<reference evidence="4" key="1">
    <citation type="journal article" date="2019" name="Int. J. Syst. Evol. Microbiol.">
        <title>The Global Catalogue of Microorganisms (GCM) 10K type strain sequencing project: providing services to taxonomists for standard genome sequencing and annotation.</title>
        <authorList>
            <consortium name="The Broad Institute Genomics Platform"/>
            <consortium name="The Broad Institute Genome Sequencing Center for Infectious Disease"/>
            <person name="Wu L."/>
            <person name="Ma J."/>
        </authorList>
    </citation>
    <scope>NUCLEOTIDE SEQUENCE [LARGE SCALE GENOMIC DNA]</scope>
    <source>
        <strain evidence="4">CGMCC 4.7181</strain>
    </source>
</reference>
<dbReference type="PROSITE" id="PS01047">
    <property type="entry name" value="HMA_1"/>
    <property type="match status" value="1"/>
</dbReference>
<dbReference type="EMBL" id="BMMQ01000017">
    <property type="protein sequence ID" value="GGO67701.1"/>
    <property type="molecule type" value="Genomic_DNA"/>
</dbReference>
<dbReference type="PRINTS" id="PR00944">
    <property type="entry name" value="CUEXPORT"/>
</dbReference>
<keyword evidence="1" id="KW-0479">Metal-binding</keyword>
<dbReference type="CDD" id="cd00371">
    <property type="entry name" value="HMA"/>
    <property type="match status" value="1"/>
</dbReference>
<dbReference type="InterPro" id="IPR006121">
    <property type="entry name" value="HMA_dom"/>
</dbReference>
<keyword evidence="4" id="KW-1185">Reference proteome</keyword>
<evidence type="ECO:0000313" key="4">
    <source>
        <dbReference type="Proteomes" id="UP000638043"/>
    </source>
</evidence>
<evidence type="ECO:0000259" key="2">
    <source>
        <dbReference type="PROSITE" id="PS50846"/>
    </source>
</evidence>
<dbReference type="InterPro" id="IPR036163">
    <property type="entry name" value="HMA_dom_sf"/>
</dbReference>
<accession>A0ABQ2N651</accession>
<dbReference type="InterPro" id="IPR017969">
    <property type="entry name" value="Heavy-metal-associated_CS"/>
</dbReference>
<evidence type="ECO:0000256" key="1">
    <source>
        <dbReference type="ARBA" id="ARBA00022723"/>
    </source>
</evidence>
<feature type="domain" description="HMA" evidence="2">
    <location>
        <begin position="2"/>
        <end position="66"/>
    </location>
</feature>
<sequence>MTTKNYTVKGMTCQHCVMSVTEEVSDIAGVEKVEVDLASGRLSVTAEAIDDRAVATAVQEAGYALAAPGDLGLNPA</sequence>
<dbReference type="RefSeq" id="WP_188703281.1">
    <property type="nucleotide sequence ID" value="NZ_BMMQ01000017.1"/>
</dbReference>
<dbReference type="Gene3D" id="3.30.70.100">
    <property type="match status" value="1"/>
</dbReference>
<dbReference type="Pfam" id="PF00403">
    <property type="entry name" value="HMA"/>
    <property type="match status" value="1"/>
</dbReference>
<dbReference type="PROSITE" id="PS50846">
    <property type="entry name" value="HMA_2"/>
    <property type="match status" value="1"/>
</dbReference>
<comment type="caution">
    <text evidence="3">The sequence shown here is derived from an EMBL/GenBank/DDBJ whole genome shotgun (WGS) entry which is preliminary data.</text>
</comment>
<protein>
    <submittedName>
        <fullName evidence="3">Metal associated protein</fullName>
    </submittedName>
</protein>
<organism evidence="3 4">
    <name type="scientific">Microbacterium nanhaiense</name>
    <dbReference type="NCBI Taxonomy" id="1301026"/>
    <lineage>
        <taxon>Bacteria</taxon>
        <taxon>Bacillati</taxon>
        <taxon>Actinomycetota</taxon>
        <taxon>Actinomycetes</taxon>
        <taxon>Micrococcales</taxon>
        <taxon>Microbacteriaceae</taxon>
        <taxon>Microbacterium</taxon>
    </lineage>
</organism>
<proteinExistence type="predicted"/>
<evidence type="ECO:0000313" key="3">
    <source>
        <dbReference type="EMBL" id="GGO67701.1"/>
    </source>
</evidence>
<name>A0ABQ2N651_9MICO</name>
<gene>
    <name evidence="3" type="ORF">GCM10010910_30060</name>
</gene>
<dbReference type="InterPro" id="IPR000428">
    <property type="entry name" value="Cu-bd"/>
</dbReference>
<dbReference type="Proteomes" id="UP000638043">
    <property type="component" value="Unassembled WGS sequence"/>
</dbReference>
<dbReference type="SUPFAM" id="SSF55008">
    <property type="entry name" value="HMA, heavy metal-associated domain"/>
    <property type="match status" value="1"/>
</dbReference>